<reference evidence="2 3" key="1">
    <citation type="submission" date="2016-10" db="EMBL/GenBank/DDBJ databases">
        <authorList>
            <person name="de Groot N.N."/>
        </authorList>
    </citation>
    <scope>NUCLEOTIDE SEQUENCE [LARGE SCALE GENOMIC DNA]</scope>
    <source>
        <strain evidence="2 3">CGMCC 1.10959</strain>
    </source>
</reference>
<keyword evidence="1" id="KW-1133">Transmembrane helix</keyword>
<proteinExistence type="predicted"/>
<dbReference type="AlphaFoldDB" id="A0A1I7E7K0"/>
<protein>
    <submittedName>
        <fullName evidence="2">Uncharacterized protein</fullName>
    </submittedName>
</protein>
<name>A0A1I7E7K0_9RHOB</name>
<dbReference type="RefSeq" id="WP_027262042.1">
    <property type="nucleotide sequence ID" value="NZ_FPAW01000048.1"/>
</dbReference>
<dbReference type="EMBL" id="FPAW01000048">
    <property type="protein sequence ID" value="SFU19927.1"/>
    <property type="molecule type" value="Genomic_DNA"/>
</dbReference>
<gene>
    <name evidence="2" type="ORF">SAMN05216236_14825</name>
</gene>
<organism evidence="2 3">
    <name type="scientific">Sedimentitalea nanhaiensis</name>
    <dbReference type="NCBI Taxonomy" id="999627"/>
    <lineage>
        <taxon>Bacteria</taxon>
        <taxon>Pseudomonadati</taxon>
        <taxon>Pseudomonadota</taxon>
        <taxon>Alphaproteobacteria</taxon>
        <taxon>Rhodobacterales</taxon>
        <taxon>Paracoccaceae</taxon>
        <taxon>Sedimentitalea</taxon>
    </lineage>
</organism>
<dbReference type="Proteomes" id="UP000182466">
    <property type="component" value="Unassembled WGS sequence"/>
</dbReference>
<accession>A0A1I7E7K0</accession>
<feature type="transmembrane region" description="Helical" evidence="1">
    <location>
        <begin position="46"/>
        <end position="68"/>
    </location>
</feature>
<keyword evidence="1" id="KW-0472">Membrane</keyword>
<keyword evidence="1" id="KW-0812">Transmembrane</keyword>
<evidence type="ECO:0000313" key="3">
    <source>
        <dbReference type="Proteomes" id="UP000182466"/>
    </source>
</evidence>
<evidence type="ECO:0000313" key="2">
    <source>
        <dbReference type="EMBL" id="SFU19927.1"/>
    </source>
</evidence>
<evidence type="ECO:0000256" key="1">
    <source>
        <dbReference type="SAM" id="Phobius"/>
    </source>
</evidence>
<sequence>MRDRAVSESWRRIVPALILVDLSLVTPVWSGSLPQADARFDAGGEVSLGVAMAGRVWVTSGVLIQIICRNNAFREMRPLCAAWERINSPGFP</sequence>
<keyword evidence="3" id="KW-1185">Reference proteome</keyword>